<dbReference type="EMBL" id="CP097218">
    <property type="protein sequence ID" value="UQN28075.1"/>
    <property type="molecule type" value="Genomic_DNA"/>
</dbReference>
<organism evidence="2 3">
    <name type="scientific">Brachybacterium kimchii</name>
    <dbReference type="NCBI Taxonomy" id="2942909"/>
    <lineage>
        <taxon>Bacteria</taxon>
        <taxon>Bacillati</taxon>
        <taxon>Actinomycetota</taxon>
        <taxon>Actinomycetes</taxon>
        <taxon>Micrococcales</taxon>
        <taxon>Dermabacteraceae</taxon>
        <taxon>Brachybacterium</taxon>
    </lineage>
</organism>
<proteinExistence type="predicted"/>
<evidence type="ECO:0000313" key="2">
    <source>
        <dbReference type="EMBL" id="UQN28075.1"/>
    </source>
</evidence>
<accession>A0ABY4N4R6</accession>
<dbReference type="SUPFAM" id="SSF47226">
    <property type="entry name" value="Histidine-containing phosphotransfer domain, HPT domain"/>
    <property type="match status" value="1"/>
</dbReference>
<dbReference type="Gene3D" id="1.20.120.160">
    <property type="entry name" value="HPT domain"/>
    <property type="match status" value="1"/>
</dbReference>
<keyword evidence="1" id="KW-0472">Membrane</keyword>
<name>A0ABY4N4R6_9MICO</name>
<reference evidence="2" key="1">
    <citation type="submission" date="2022-05" db="EMBL/GenBank/DDBJ databases">
        <title>Genomic analysis of Brachybacterium sp. CBA3104.</title>
        <authorList>
            <person name="Roh S.W."/>
            <person name="Kim Y.B."/>
            <person name="Kim Y."/>
        </authorList>
    </citation>
    <scope>NUCLEOTIDE SEQUENCE</scope>
    <source>
        <strain evidence="2">CBA3104</strain>
    </source>
</reference>
<dbReference type="RefSeq" id="WP_249477038.1">
    <property type="nucleotide sequence ID" value="NZ_CP097218.1"/>
</dbReference>
<keyword evidence="1" id="KW-1133">Transmembrane helix</keyword>
<feature type="transmembrane region" description="Helical" evidence="1">
    <location>
        <begin position="48"/>
        <end position="67"/>
    </location>
</feature>
<feature type="transmembrane region" description="Helical" evidence="1">
    <location>
        <begin position="14"/>
        <end position="36"/>
    </location>
</feature>
<gene>
    <name evidence="2" type="ORF">M4486_10455</name>
</gene>
<protein>
    <submittedName>
        <fullName evidence="2">Hpt domain-containing protein</fullName>
    </submittedName>
</protein>
<evidence type="ECO:0000256" key="1">
    <source>
        <dbReference type="SAM" id="Phobius"/>
    </source>
</evidence>
<dbReference type="Proteomes" id="UP001055868">
    <property type="component" value="Chromosome"/>
</dbReference>
<keyword evidence="3" id="KW-1185">Reference proteome</keyword>
<evidence type="ECO:0000313" key="3">
    <source>
        <dbReference type="Proteomes" id="UP001055868"/>
    </source>
</evidence>
<sequence>MAQSALDYWSSSSLLTLVLAGLFFLVLPYAVWGLVYRTVTDQEISRSQCVALGLANLVYVYLTYVYYMRAAWRAVTGRTGWAKTRRNADGRVLADVALGADLTALPLLSIEQLEELAAELDGRSDLGIDFVSGWAIMWPTRTARLERALAAQSPMQTRDAIGSIRVSSAMVGATRLERAAGDLEDALERGDTDAAAAQLPVVTAVGQETVNMLRKEVSVRRELLQVPLMEQPSLTQTQAVPIRRR</sequence>
<dbReference type="InterPro" id="IPR036641">
    <property type="entry name" value="HPT_dom_sf"/>
</dbReference>
<keyword evidence="1" id="KW-0812">Transmembrane</keyword>